<sequence>MPKHMKTSESSLARKRAALIRSPSKVSKRAPTTDTKLCTPEERARERRPRLLLEDNSDADDDSAKKSDGNSNDDRAKASVEHDAAHGANAVPLTSQVAAVTVADVAAQIDARGSVSIAADRAGNNAITQGKKGVFAVAAPNPLQRKIDSVKRGLTLLQSAFDVPNVNELDEHDRVRLRQTFVEATEVYAHDTLILRAYDRANDEYDWPALISHVTNVKTMLRTTQTCLQQQLKSGPPKASQPQLKYLQSLGYDENAGGNTKLNALNMDEARMLITSLKAAKAFRDA</sequence>
<dbReference type="EMBL" id="CAID01000002">
    <property type="protein sequence ID" value="CEG00899.1"/>
    <property type="molecule type" value="Genomic_DNA"/>
</dbReference>
<name>A0A090MBD4_OSTTA</name>
<dbReference type="InParanoid" id="A0A090MBD4"/>
<evidence type="ECO:0000313" key="2">
    <source>
        <dbReference type="EMBL" id="CEG00899.1"/>
    </source>
</evidence>
<dbReference type="RefSeq" id="XP_003074734.2">
    <property type="nucleotide sequence ID" value="XM_003074686.2"/>
</dbReference>
<feature type="compositionally biased region" description="Basic and acidic residues" evidence="1">
    <location>
        <begin position="39"/>
        <end position="53"/>
    </location>
</feature>
<evidence type="ECO:0000313" key="3">
    <source>
        <dbReference type="Proteomes" id="UP000009170"/>
    </source>
</evidence>
<organism evidence="2 3">
    <name type="scientific">Ostreococcus tauri</name>
    <name type="common">Marine green alga</name>
    <dbReference type="NCBI Taxonomy" id="70448"/>
    <lineage>
        <taxon>Eukaryota</taxon>
        <taxon>Viridiplantae</taxon>
        <taxon>Chlorophyta</taxon>
        <taxon>Mamiellophyceae</taxon>
        <taxon>Mamiellales</taxon>
        <taxon>Bathycoccaceae</taxon>
        <taxon>Ostreococcus</taxon>
    </lineage>
</organism>
<reference evidence="2 3" key="2">
    <citation type="journal article" date="2014" name="BMC Genomics">
        <title>An improved genome of the model marine alga Ostreococcus tauri unfolds by assessing Illumina de novo assemblies.</title>
        <authorList>
            <person name="Blanc-Mathieu R."/>
            <person name="Verhelst B."/>
            <person name="Derelle E."/>
            <person name="Rombauts S."/>
            <person name="Bouget F.Y."/>
            <person name="Carre I."/>
            <person name="Chateau A."/>
            <person name="Eyre-Walker A."/>
            <person name="Grimsley N."/>
            <person name="Moreau H."/>
            <person name="Piegu B."/>
            <person name="Rivals E."/>
            <person name="Schackwitz W."/>
            <person name="Van de Peer Y."/>
            <person name="Piganeau G."/>
        </authorList>
    </citation>
    <scope>NUCLEOTIDE SEQUENCE [LARGE SCALE GENOMIC DNA]</scope>
    <source>
        <strain evidence="3">OTTH 0595 / CCAP 157/2 / RCC745</strain>
    </source>
</reference>
<reference evidence="3" key="1">
    <citation type="journal article" date="2006" name="Proc. Natl. Acad. Sci. U.S.A.">
        <title>Genome analysis of the smallest free-living eukaryote Ostreococcus tauri unveils many unique features.</title>
        <authorList>
            <person name="Derelle E."/>
            <person name="Ferraz C."/>
            <person name="Rombauts S."/>
            <person name="Rouze P."/>
            <person name="Worden A.Z."/>
            <person name="Robbens S."/>
            <person name="Partensky F."/>
            <person name="Degroeve S."/>
            <person name="Echeynie S."/>
            <person name="Cooke R."/>
            <person name="Saeys Y."/>
            <person name="Wuyts J."/>
            <person name="Jabbari K."/>
            <person name="Bowler C."/>
            <person name="Panaud O."/>
            <person name="Piegu B."/>
            <person name="Ball S.G."/>
            <person name="Ral J.-P."/>
            <person name="Bouget F.-Y."/>
            <person name="Piganeau G."/>
            <person name="De Baets B."/>
            <person name="Picard A."/>
            <person name="Delseny M."/>
            <person name="Demaille J."/>
            <person name="Van de Peer Y."/>
            <person name="Moreau H."/>
        </authorList>
    </citation>
    <scope>NUCLEOTIDE SEQUENCE [LARGE SCALE GENOMIC DNA]</scope>
    <source>
        <strain evidence="3">OTTH 0595 / CCAP 157/2 / RCC745</strain>
    </source>
</reference>
<dbReference type="AlphaFoldDB" id="A0A090MBD4"/>
<protein>
    <submittedName>
        <fullName evidence="2">Unnamed product</fullName>
    </submittedName>
</protein>
<comment type="caution">
    <text evidence="2">The sequence shown here is derived from an EMBL/GenBank/DDBJ whole genome shotgun (WGS) entry which is preliminary data.</text>
</comment>
<dbReference type="KEGG" id="ota:OT_ostta02g00080"/>
<dbReference type="Proteomes" id="UP000009170">
    <property type="component" value="Unassembled WGS sequence"/>
</dbReference>
<accession>A0A090MBD4</accession>
<dbReference type="GeneID" id="9832615"/>
<proteinExistence type="predicted"/>
<feature type="compositionally biased region" description="Basic and acidic residues" evidence="1">
    <location>
        <begin position="62"/>
        <end position="80"/>
    </location>
</feature>
<keyword evidence="3" id="KW-1185">Reference proteome</keyword>
<evidence type="ECO:0000256" key="1">
    <source>
        <dbReference type="SAM" id="MobiDB-lite"/>
    </source>
</evidence>
<feature type="region of interest" description="Disordered" evidence="1">
    <location>
        <begin position="1"/>
        <end position="80"/>
    </location>
</feature>
<gene>
    <name evidence="2" type="ORF">OT_ostta02g00080</name>
</gene>